<name>A0A9X2JHL4_9BACT</name>
<organism evidence="2 3">
    <name type="scientific">Aeoliella straminimaris</name>
    <dbReference type="NCBI Taxonomy" id="2954799"/>
    <lineage>
        <taxon>Bacteria</taxon>
        <taxon>Pseudomonadati</taxon>
        <taxon>Planctomycetota</taxon>
        <taxon>Planctomycetia</taxon>
        <taxon>Pirellulales</taxon>
        <taxon>Lacipirellulaceae</taxon>
        <taxon>Aeoliella</taxon>
    </lineage>
</organism>
<dbReference type="Proteomes" id="UP001155241">
    <property type="component" value="Unassembled WGS sequence"/>
</dbReference>
<proteinExistence type="predicted"/>
<keyword evidence="3" id="KW-1185">Reference proteome</keyword>
<dbReference type="AlphaFoldDB" id="A0A9X2JHL4"/>
<evidence type="ECO:0000256" key="1">
    <source>
        <dbReference type="SAM" id="MobiDB-lite"/>
    </source>
</evidence>
<feature type="region of interest" description="Disordered" evidence="1">
    <location>
        <begin position="90"/>
        <end position="115"/>
    </location>
</feature>
<protein>
    <submittedName>
        <fullName evidence="2">Uncharacterized protein</fullName>
    </submittedName>
</protein>
<evidence type="ECO:0000313" key="2">
    <source>
        <dbReference type="EMBL" id="MCO6044758.1"/>
    </source>
</evidence>
<evidence type="ECO:0000313" key="3">
    <source>
        <dbReference type="Proteomes" id="UP001155241"/>
    </source>
</evidence>
<accession>A0A9X2JHL4</accession>
<reference evidence="2" key="1">
    <citation type="submission" date="2022-06" db="EMBL/GenBank/DDBJ databases">
        <title>Aeoliella straminimaris, a novel planctomycete from sediments.</title>
        <authorList>
            <person name="Vitorino I.R."/>
            <person name="Lage O.M."/>
        </authorList>
    </citation>
    <scope>NUCLEOTIDE SEQUENCE</scope>
    <source>
        <strain evidence="2">ICT_H6.2</strain>
    </source>
</reference>
<sequence>MRRQGLGVGFYVSPEDFHWMHQNGYEVRRRELPIDPNTQESLVKLNQAQIKELFTSYGQIDVLFIDGKGEEPVKQMAWSLQPDCLITRGPIETPEQGIPGKLLPKASGNRAPRWS</sequence>
<dbReference type="RefSeq" id="WP_252852874.1">
    <property type="nucleotide sequence ID" value="NZ_JAMXLR010000038.1"/>
</dbReference>
<gene>
    <name evidence="2" type="ORF">NG895_12645</name>
</gene>
<dbReference type="SUPFAM" id="SSF51445">
    <property type="entry name" value="(Trans)glycosidases"/>
    <property type="match status" value="1"/>
</dbReference>
<dbReference type="EMBL" id="JAMXLR010000038">
    <property type="protein sequence ID" value="MCO6044758.1"/>
    <property type="molecule type" value="Genomic_DNA"/>
</dbReference>
<dbReference type="InterPro" id="IPR017853">
    <property type="entry name" value="GH"/>
</dbReference>
<dbReference type="Gene3D" id="3.20.20.80">
    <property type="entry name" value="Glycosidases"/>
    <property type="match status" value="1"/>
</dbReference>
<comment type="caution">
    <text evidence="2">The sequence shown here is derived from an EMBL/GenBank/DDBJ whole genome shotgun (WGS) entry which is preliminary data.</text>
</comment>